<keyword evidence="1" id="KW-0175">Coiled coil</keyword>
<accession>A0ABQ6EQ99</accession>
<keyword evidence="3" id="KW-1185">Reference proteome</keyword>
<protein>
    <submittedName>
        <fullName evidence="2">Uncharacterized protein</fullName>
    </submittedName>
</protein>
<proteinExistence type="predicted"/>
<dbReference type="RefSeq" id="WP_089122333.1">
    <property type="nucleotide sequence ID" value="NZ_BSPV01000006.1"/>
</dbReference>
<reference evidence="3" key="1">
    <citation type="journal article" date="2019" name="Int. J. Syst. Evol. Microbiol.">
        <title>The Global Catalogue of Microorganisms (GCM) 10K type strain sequencing project: providing services to taxonomists for standard genome sequencing and annotation.</title>
        <authorList>
            <consortium name="The Broad Institute Genomics Platform"/>
            <consortium name="The Broad Institute Genome Sequencing Center for Infectious Disease"/>
            <person name="Wu L."/>
            <person name="Ma J."/>
        </authorList>
    </citation>
    <scope>NUCLEOTIDE SEQUENCE [LARGE SCALE GENOMIC DNA]</scope>
    <source>
        <strain evidence="3">NBRC 111146</strain>
    </source>
</reference>
<organism evidence="2 3">
    <name type="scientific">Vibrio algivorus</name>
    <dbReference type="NCBI Taxonomy" id="1667024"/>
    <lineage>
        <taxon>Bacteria</taxon>
        <taxon>Pseudomonadati</taxon>
        <taxon>Pseudomonadota</taxon>
        <taxon>Gammaproteobacteria</taxon>
        <taxon>Vibrionales</taxon>
        <taxon>Vibrionaceae</taxon>
        <taxon>Vibrio</taxon>
    </lineage>
</organism>
<name>A0ABQ6EQ99_9VIBR</name>
<dbReference type="EMBL" id="BSPV01000006">
    <property type="protein sequence ID" value="GLT15004.1"/>
    <property type="molecule type" value="Genomic_DNA"/>
</dbReference>
<dbReference type="Proteomes" id="UP001157156">
    <property type="component" value="Unassembled WGS sequence"/>
</dbReference>
<gene>
    <name evidence="2" type="ORF">GCM10007931_19790</name>
</gene>
<comment type="caution">
    <text evidence="2">The sequence shown here is derived from an EMBL/GenBank/DDBJ whole genome shotgun (WGS) entry which is preliminary data.</text>
</comment>
<evidence type="ECO:0000313" key="3">
    <source>
        <dbReference type="Proteomes" id="UP001157156"/>
    </source>
</evidence>
<evidence type="ECO:0000256" key="1">
    <source>
        <dbReference type="SAM" id="Coils"/>
    </source>
</evidence>
<feature type="coiled-coil region" evidence="1">
    <location>
        <begin position="11"/>
        <end position="45"/>
    </location>
</feature>
<evidence type="ECO:0000313" key="2">
    <source>
        <dbReference type="EMBL" id="GLT15004.1"/>
    </source>
</evidence>
<sequence>MIDLTELDEILEQNEQDRKIILSRLAQLKAEQSKLETDYAKTKTDVQPFLAQIDGAINEITDKLRDAVKAWGFDDAHGLNPVTVARASQKLADITQFTTFESLVREKDGAQLIALCSVDVFERKQPVFVSVDAMKYHHLKMLCQALEISGEYIEQCTELFNKRRDVERKSFIMPVNFERKGPAPTEHDIKRATNPHLVNM</sequence>